<dbReference type="AlphaFoldDB" id="A0A9J6E577"/>
<evidence type="ECO:0000313" key="1">
    <source>
        <dbReference type="EMBL" id="KAH8029492.1"/>
    </source>
</evidence>
<reference evidence="1" key="1">
    <citation type="journal article" date="2020" name="Cell">
        <title>Large-Scale Comparative Analyses of Tick Genomes Elucidate Their Genetic Diversity and Vector Capacities.</title>
        <authorList>
            <consortium name="Tick Genome and Microbiome Consortium (TIGMIC)"/>
            <person name="Jia N."/>
            <person name="Wang J."/>
            <person name="Shi W."/>
            <person name="Du L."/>
            <person name="Sun Y."/>
            <person name="Zhan W."/>
            <person name="Jiang J.F."/>
            <person name="Wang Q."/>
            <person name="Zhang B."/>
            <person name="Ji P."/>
            <person name="Bell-Sakyi L."/>
            <person name="Cui X.M."/>
            <person name="Yuan T.T."/>
            <person name="Jiang B.G."/>
            <person name="Yang W.F."/>
            <person name="Lam T.T."/>
            <person name="Chang Q.C."/>
            <person name="Ding S.J."/>
            <person name="Wang X.J."/>
            <person name="Zhu J.G."/>
            <person name="Ruan X.D."/>
            <person name="Zhao L."/>
            <person name="Wei J.T."/>
            <person name="Ye R.Z."/>
            <person name="Que T.C."/>
            <person name="Du C.H."/>
            <person name="Zhou Y.H."/>
            <person name="Cheng J.X."/>
            <person name="Dai P.F."/>
            <person name="Guo W.B."/>
            <person name="Han X.H."/>
            <person name="Huang E.J."/>
            <person name="Li L.F."/>
            <person name="Wei W."/>
            <person name="Gao Y.C."/>
            <person name="Liu J.Z."/>
            <person name="Shao H.Z."/>
            <person name="Wang X."/>
            <person name="Wang C.C."/>
            <person name="Yang T.C."/>
            <person name="Huo Q.B."/>
            <person name="Li W."/>
            <person name="Chen H.Y."/>
            <person name="Chen S.E."/>
            <person name="Zhou L.G."/>
            <person name="Ni X.B."/>
            <person name="Tian J.H."/>
            <person name="Sheng Y."/>
            <person name="Liu T."/>
            <person name="Pan Y.S."/>
            <person name="Xia L.Y."/>
            <person name="Li J."/>
            <person name="Zhao F."/>
            <person name="Cao W.C."/>
        </authorList>
    </citation>
    <scope>NUCLEOTIDE SEQUENCE</scope>
    <source>
        <strain evidence="1">Rmic-2018</strain>
    </source>
</reference>
<gene>
    <name evidence="1" type="ORF">HPB51_000730</name>
</gene>
<sequence length="227" mass="24977">MQLFTRVSRTSCVSGCRSPRLLCYHKQAPLLFSDENDKYQAEPDPPPSVADHFIAWQLRTSTSAAALQKPPSPGCELGHATASNAIMKMPFLMQAVLLGVISTTSCVFRLPESPPGLPPAYLTNKPPLLFTDENDKCQAEPDPPPSVTDHFIAWQLRTSTSAAALQKPPSPGCELGHATASNAIMKMPFLMQESEFVSFKIRFDKLIVDKKPFVYDAESDRVIELKA</sequence>
<comment type="caution">
    <text evidence="1">The sequence shown here is derived from an EMBL/GenBank/DDBJ whole genome shotgun (WGS) entry which is preliminary data.</text>
</comment>
<keyword evidence="2" id="KW-1185">Reference proteome</keyword>
<reference evidence="1" key="2">
    <citation type="submission" date="2021-09" db="EMBL/GenBank/DDBJ databases">
        <authorList>
            <person name="Jia N."/>
            <person name="Wang J."/>
            <person name="Shi W."/>
            <person name="Du L."/>
            <person name="Sun Y."/>
            <person name="Zhan W."/>
            <person name="Jiang J."/>
            <person name="Wang Q."/>
            <person name="Zhang B."/>
            <person name="Ji P."/>
            <person name="Sakyi L.B."/>
            <person name="Cui X."/>
            <person name="Yuan T."/>
            <person name="Jiang B."/>
            <person name="Yang W."/>
            <person name="Lam T.T.-Y."/>
            <person name="Chang Q."/>
            <person name="Ding S."/>
            <person name="Wang X."/>
            <person name="Zhu J."/>
            <person name="Ruan X."/>
            <person name="Zhao L."/>
            <person name="Wei J."/>
            <person name="Que T."/>
            <person name="Du C."/>
            <person name="Cheng J."/>
            <person name="Dai P."/>
            <person name="Han X."/>
            <person name="Huang E."/>
            <person name="Gao Y."/>
            <person name="Liu J."/>
            <person name="Shao H."/>
            <person name="Ye R."/>
            <person name="Li L."/>
            <person name="Wei W."/>
            <person name="Wang X."/>
            <person name="Wang C."/>
            <person name="Huo Q."/>
            <person name="Li W."/>
            <person name="Guo W."/>
            <person name="Chen H."/>
            <person name="Chen S."/>
            <person name="Zhou L."/>
            <person name="Zhou L."/>
            <person name="Ni X."/>
            <person name="Tian J."/>
            <person name="Zhou Y."/>
            <person name="Sheng Y."/>
            <person name="Liu T."/>
            <person name="Pan Y."/>
            <person name="Xia L."/>
            <person name="Li J."/>
            <person name="Zhao F."/>
            <person name="Cao W."/>
        </authorList>
    </citation>
    <scope>NUCLEOTIDE SEQUENCE</scope>
    <source>
        <strain evidence="1">Rmic-2018</strain>
        <tissue evidence="1">Larvae</tissue>
    </source>
</reference>
<dbReference type="EMBL" id="JABSTU010000005">
    <property type="protein sequence ID" value="KAH8029492.1"/>
    <property type="molecule type" value="Genomic_DNA"/>
</dbReference>
<dbReference type="Proteomes" id="UP000821866">
    <property type="component" value="Chromosome 3"/>
</dbReference>
<organism evidence="1 2">
    <name type="scientific">Rhipicephalus microplus</name>
    <name type="common">Cattle tick</name>
    <name type="synonym">Boophilus microplus</name>
    <dbReference type="NCBI Taxonomy" id="6941"/>
    <lineage>
        <taxon>Eukaryota</taxon>
        <taxon>Metazoa</taxon>
        <taxon>Ecdysozoa</taxon>
        <taxon>Arthropoda</taxon>
        <taxon>Chelicerata</taxon>
        <taxon>Arachnida</taxon>
        <taxon>Acari</taxon>
        <taxon>Parasitiformes</taxon>
        <taxon>Ixodida</taxon>
        <taxon>Ixodoidea</taxon>
        <taxon>Ixodidae</taxon>
        <taxon>Rhipicephalinae</taxon>
        <taxon>Rhipicephalus</taxon>
        <taxon>Boophilus</taxon>
    </lineage>
</organism>
<protein>
    <submittedName>
        <fullName evidence="1">Uncharacterized protein</fullName>
    </submittedName>
</protein>
<accession>A0A9J6E577</accession>
<evidence type="ECO:0000313" key="2">
    <source>
        <dbReference type="Proteomes" id="UP000821866"/>
    </source>
</evidence>
<proteinExistence type="predicted"/>
<dbReference type="VEuPathDB" id="VectorBase:LOC119176262"/>
<name>A0A9J6E577_RHIMP</name>